<feature type="transmembrane region" description="Helical" evidence="1">
    <location>
        <begin position="123"/>
        <end position="149"/>
    </location>
</feature>
<accession>A0A8T2RBJ3</accession>
<organism evidence="2 3">
    <name type="scientific">Ceratopteris richardii</name>
    <name type="common">Triangle waterfern</name>
    <dbReference type="NCBI Taxonomy" id="49495"/>
    <lineage>
        <taxon>Eukaryota</taxon>
        <taxon>Viridiplantae</taxon>
        <taxon>Streptophyta</taxon>
        <taxon>Embryophyta</taxon>
        <taxon>Tracheophyta</taxon>
        <taxon>Polypodiopsida</taxon>
        <taxon>Polypodiidae</taxon>
        <taxon>Polypodiales</taxon>
        <taxon>Pteridineae</taxon>
        <taxon>Pteridaceae</taxon>
        <taxon>Parkerioideae</taxon>
        <taxon>Ceratopteris</taxon>
    </lineage>
</organism>
<gene>
    <name evidence="2" type="ORF">KP509_28G015700</name>
</gene>
<feature type="transmembrane region" description="Helical" evidence="1">
    <location>
        <begin position="52"/>
        <end position="73"/>
    </location>
</feature>
<dbReference type="EMBL" id="CM035433">
    <property type="protein sequence ID" value="KAH7293207.1"/>
    <property type="molecule type" value="Genomic_DNA"/>
</dbReference>
<keyword evidence="1" id="KW-1133">Transmembrane helix</keyword>
<dbReference type="PANTHER" id="PTHR39113">
    <property type="entry name" value="MEMBRANE LIPOPROTEIN-RELATED"/>
    <property type="match status" value="1"/>
</dbReference>
<feature type="transmembrane region" description="Helical" evidence="1">
    <location>
        <begin position="85"/>
        <end position="103"/>
    </location>
</feature>
<evidence type="ECO:0000313" key="3">
    <source>
        <dbReference type="Proteomes" id="UP000825935"/>
    </source>
</evidence>
<proteinExistence type="predicted"/>
<evidence type="ECO:0000313" key="2">
    <source>
        <dbReference type="EMBL" id="KAH7293207.1"/>
    </source>
</evidence>
<dbReference type="AlphaFoldDB" id="A0A8T2RBJ3"/>
<reference evidence="2" key="1">
    <citation type="submission" date="2021-08" db="EMBL/GenBank/DDBJ databases">
        <title>WGS assembly of Ceratopteris richardii.</title>
        <authorList>
            <person name="Marchant D.B."/>
            <person name="Chen G."/>
            <person name="Jenkins J."/>
            <person name="Shu S."/>
            <person name="Leebens-Mack J."/>
            <person name="Grimwood J."/>
            <person name="Schmutz J."/>
            <person name="Soltis P."/>
            <person name="Soltis D."/>
            <person name="Chen Z.-H."/>
        </authorList>
    </citation>
    <scope>NUCLEOTIDE SEQUENCE</scope>
    <source>
        <strain evidence="2">Whitten #5841</strain>
        <tissue evidence="2">Leaf</tissue>
    </source>
</reference>
<dbReference type="PANTHER" id="PTHR39113:SF1">
    <property type="entry name" value="MEMBRANE LIPOPROTEIN"/>
    <property type="match status" value="1"/>
</dbReference>
<evidence type="ECO:0008006" key="4">
    <source>
        <dbReference type="Google" id="ProtNLM"/>
    </source>
</evidence>
<comment type="caution">
    <text evidence="2">The sequence shown here is derived from an EMBL/GenBank/DDBJ whole genome shotgun (WGS) entry which is preliminary data.</text>
</comment>
<dbReference type="OrthoDB" id="2017304at2759"/>
<name>A0A8T2RBJ3_CERRI</name>
<keyword evidence="1" id="KW-0472">Membrane</keyword>
<dbReference type="OMA" id="KSKYGQW"/>
<keyword evidence="1" id="KW-0812">Transmembrane</keyword>
<evidence type="ECO:0000256" key="1">
    <source>
        <dbReference type="SAM" id="Phobius"/>
    </source>
</evidence>
<sequence>MGAEKEEPIGPRRGGCMSHITQRILRWLNYSVIGASFISITCMLILRLVPTAWGWGFLCFSFLTIVSAIVGCISLKGFCYPMHMFLLITSICLEGFLFLLLITRPNSVLDKFQSKRSEYDGRVVLKVNAAVVLWIFCVQIFVMAIACVAHYCEPVDFYEDLEGNARRASLRKGRRLSRVQEESIADEEAEKEIKLATGAARLHKQMRDKYNKKKEHEQEVYDNVEI</sequence>
<dbReference type="Proteomes" id="UP000825935">
    <property type="component" value="Chromosome 28"/>
</dbReference>
<keyword evidence="3" id="KW-1185">Reference proteome</keyword>
<protein>
    <recommendedName>
        <fullName evidence="4">Transmembrane protein</fullName>
    </recommendedName>
</protein>
<feature type="transmembrane region" description="Helical" evidence="1">
    <location>
        <begin position="27"/>
        <end position="46"/>
    </location>
</feature>